<evidence type="ECO:0000256" key="5">
    <source>
        <dbReference type="ARBA" id="ARBA00022801"/>
    </source>
</evidence>
<evidence type="ECO:0000256" key="12">
    <source>
        <dbReference type="ARBA" id="ARBA00023235"/>
    </source>
</evidence>
<keyword evidence="8" id="KW-0408">Iron</keyword>
<dbReference type="EMBL" id="VDCV01000001">
    <property type="protein sequence ID" value="KAB5574234.1"/>
    <property type="molecule type" value="Genomic_DNA"/>
</dbReference>
<evidence type="ECO:0000256" key="10">
    <source>
        <dbReference type="ARBA" id="ARBA00023125"/>
    </source>
</evidence>
<dbReference type="PANTHER" id="PTHR11472">
    <property type="entry name" value="DNA REPAIR DEAD HELICASE RAD3/XP-D SUBFAMILY MEMBER"/>
    <property type="match status" value="1"/>
</dbReference>
<evidence type="ECO:0000256" key="8">
    <source>
        <dbReference type="ARBA" id="ARBA00023004"/>
    </source>
</evidence>
<dbReference type="InterPro" id="IPR006554">
    <property type="entry name" value="Helicase-like_DEXD_c2"/>
</dbReference>
<dbReference type="InterPro" id="IPR010614">
    <property type="entry name" value="RAD3-like_helicase_DEAD"/>
</dbReference>
<keyword evidence="11" id="KW-0234">DNA repair</keyword>
<keyword evidence="1" id="KW-0004">4Fe-4S</keyword>
<keyword evidence="7" id="KW-0067">ATP-binding</keyword>
<evidence type="ECO:0000259" key="14">
    <source>
        <dbReference type="PROSITE" id="PS51193"/>
    </source>
</evidence>
<dbReference type="SUPFAM" id="SSF52540">
    <property type="entry name" value="P-loop containing nucleoside triphosphate hydrolases"/>
    <property type="match status" value="1"/>
</dbReference>
<protein>
    <submittedName>
        <fullName evidence="15">Uncharacterized protein</fullName>
    </submittedName>
</protein>
<dbReference type="InterPro" id="IPR014001">
    <property type="entry name" value="Helicase_ATP-bd"/>
</dbReference>
<dbReference type="AlphaFoldDB" id="A0A5N5P3F0"/>
<evidence type="ECO:0000256" key="6">
    <source>
        <dbReference type="ARBA" id="ARBA00022806"/>
    </source>
</evidence>
<gene>
    <name evidence="15" type="ORF">DKX38_001428</name>
</gene>
<dbReference type="GO" id="GO:0046872">
    <property type="term" value="F:metal ion binding"/>
    <property type="evidence" value="ECO:0007669"/>
    <property type="project" value="UniProtKB-KW"/>
</dbReference>
<evidence type="ECO:0000313" key="15">
    <source>
        <dbReference type="EMBL" id="KAB5574234.1"/>
    </source>
</evidence>
<dbReference type="SMART" id="SM00488">
    <property type="entry name" value="DEXDc2"/>
    <property type="match status" value="1"/>
</dbReference>
<dbReference type="InterPro" id="IPR027417">
    <property type="entry name" value="P-loop_NTPase"/>
</dbReference>
<keyword evidence="9" id="KW-0411">Iron-sulfur</keyword>
<dbReference type="InterPro" id="IPR014013">
    <property type="entry name" value="Helic_SF1/SF2_ATP-bd_DinG/Rad3"/>
</dbReference>
<evidence type="ECO:0000256" key="2">
    <source>
        <dbReference type="ARBA" id="ARBA00022723"/>
    </source>
</evidence>
<dbReference type="GO" id="GO:1904430">
    <property type="term" value="P:negative regulation of t-circle formation"/>
    <property type="evidence" value="ECO:0007669"/>
    <property type="project" value="TreeGrafter"/>
</dbReference>
<dbReference type="InterPro" id="IPR045028">
    <property type="entry name" value="DinG/Rad3-like"/>
</dbReference>
<dbReference type="Pfam" id="PF06733">
    <property type="entry name" value="DEAD_2"/>
    <property type="match status" value="1"/>
</dbReference>
<proteinExistence type="predicted"/>
<feature type="domain" description="Helicase ATP-binding" evidence="13">
    <location>
        <begin position="29"/>
        <end position="286"/>
    </location>
</feature>
<dbReference type="SMART" id="SM00487">
    <property type="entry name" value="DEXDc"/>
    <property type="match status" value="1"/>
</dbReference>
<dbReference type="GO" id="GO:0051539">
    <property type="term" value="F:4 iron, 4 sulfur cluster binding"/>
    <property type="evidence" value="ECO:0007669"/>
    <property type="project" value="UniProtKB-KW"/>
</dbReference>
<dbReference type="GO" id="GO:0006281">
    <property type="term" value="P:DNA repair"/>
    <property type="evidence" value="ECO:0007669"/>
    <property type="project" value="UniProtKB-KW"/>
</dbReference>
<evidence type="ECO:0000256" key="1">
    <source>
        <dbReference type="ARBA" id="ARBA00022485"/>
    </source>
</evidence>
<dbReference type="Proteomes" id="UP000326939">
    <property type="component" value="Chromosome 1"/>
</dbReference>
<keyword evidence="3" id="KW-0547">Nucleotide-binding</keyword>
<sequence length="831" mass="94390">MPTYKLRGIDVDFPFEAYDCQLVYMEKVIQSLQNKCNALLESPTGTGKTLCLLCATLAWRKSLGGFSTGKIERNGRIAGGKSDIVPSLQSEDHNLPTIVYTSRTHSQLRQVIQELKRSSYRPKMVILGSREQLCIHEEVSLLRGKVQNNACHHICRKRAKGQCSHYSRVADYVKCNPHLGDEPVDIEDLVNIGRTFGPCPYYISRELHKVVDILFAPYNYLIDRGNRKSLAIDWDNSILIFDEAHNLESLCADAASFDLPSWLLTACISEAKSCIDLSMTRREESNDKSWNPDNFAILRALLLKLEKRIAEVPIESKELGFTRPGPYIYELLGDLNVTHNTATMIIDIIKDAAVLLEEDKQDKSKGTGCRLESISDMLNIIFREKNNSHANFYRVHVQEGEAKAADVLKGKPSRTLSWWCFNPGIAMHEFSQMGVRSIILTSGTLSPLDSFAQELKLDFPIRLENPHVISSNQIWAGVVPAGPSGRSLNSSYRTRDSLEYKQELGNAIVNFARIVPDGLLVFFPSYYLLDQCISCWKNTARHHIQIQHIRNLFSGETDPKHHLRQSYNWKLKIHIYNILLVAFILPEISQSIRFAGSKWRRVIFVGRHCPLPSDNKGWLKPYYEDTGSGQSRKELVPCSAKKRKVFHAGYSTGLIGNAHKDASSAERQVSLTLPIKDHAITHKDAEILTPKNKDVQSTPVPRDDEETRGSTFLIQYSLEWRVKEKLNAVEYKEFVEFMKALKSKSMKIGHLNYKKIMLSTIKLTIRGIKTLGDNVFWTSRIVSDNMSWFLAVITVLRHMVGSEKSIFIVAITLNRFFACLCLSLLLEQHKK</sequence>
<name>A0A5N5P3F0_9ROSI</name>
<reference evidence="16" key="1">
    <citation type="journal article" date="2019" name="Gigascience">
        <title>De novo genome assembly of the endangered Acer yangbiense, a plant species with extremely small populations endemic to Yunnan Province, China.</title>
        <authorList>
            <person name="Yang J."/>
            <person name="Wariss H.M."/>
            <person name="Tao L."/>
            <person name="Zhang R."/>
            <person name="Yun Q."/>
            <person name="Hollingsworth P."/>
            <person name="Dao Z."/>
            <person name="Luo G."/>
            <person name="Guo H."/>
            <person name="Ma Y."/>
            <person name="Sun W."/>
        </authorList>
    </citation>
    <scope>NUCLEOTIDE SEQUENCE [LARGE SCALE GENOMIC DNA]</scope>
    <source>
        <strain evidence="16">cv. br00</strain>
    </source>
</reference>
<evidence type="ECO:0000256" key="7">
    <source>
        <dbReference type="ARBA" id="ARBA00022840"/>
    </source>
</evidence>
<dbReference type="GO" id="GO:0003678">
    <property type="term" value="F:DNA helicase activity"/>
    <property type="evidence" value="ECO:0007669"/>
    <property type="project" value="InterPro"/>
</dbReference>
<evidence type="ECO:0000256" key="3">
    <source>
        <dbReference type="ARBA" id="ARBA00022741"/>
    </source>
</evidence>
<dbReference type="GO" id="GO:0003677">
    <property type="term" value="F:DNA binding"/>
    <property type="evidence" value="ECO:0007669"/>
    <property type="project" value="UniProtKB-KW"/>
</dbReference>
<evidence type="ECO:0000256" key="4">
    <source>
        <dbReference type="ARBA" id="ARBA00022763"/>
    </source>
</evidence>
<accession>A0A5N5P3F0</accession>
<keyword evidence="16" id="KW-1185">Reference proteome</keyword>
<dbReference type="PANTHER" id="PTHR11472:SF34">
    <property type="entry name" value="REGULATOR OF TELOMERE ELONGATION HELICASE 1"/>
    <property type="match status" value="1"/>
</dbReference>
<dbReference type="Gene3D" id="3.40.50.300">
    <property type="entry name" value="P-loop containing nucleotide triphosphate hydrolases"/>
    <property type="match status" value="2"/>
</dbReference>
<feature type="domain" description="Helicase ATP-binding" evidence="14">
    <location>
        <begin position="7"/>
        <end position="294"/>
    </location>
</feature>
<keyword evidence="12" id="KW-0413">Isomerase</keyword>
<evidence type="ECO:0000256" key="9">
    <source>
        <dbReference type="ARBA" id="ARBA00023014"/>
    </source>
</evidence>
<dbReference type="GO" id="GO:0010569">
    <property type="term" value="P:regulation of double-strand break repair via homologous recombination"/>
    <property type="evidence" value="ECO:0007669"/>
    <property type="project" value="TreeGrafter"/>
</dbReference>
<keyword evidence="4" id="KW-0227">DNA damage</keyword>
<evidence type="ECO:0000259" key="13">
    <source>
        <dbReference type="PROSITE" id="PS51192"/>
    </source>
</evidence>
<dbReference type="Pfam" id="PF23109">
    <property type="entry name" value="ARCH_RTEL1"/>
    <property type="match status" value="1"/>
</dbReference>
<dbReference type="GO" id="GO:0016818">
    <property type="term" value="F:hydrolase activity, acting on acid anhydrides, in phosphorus-containing anhydrides"/>
    <property type="evidence" value="ECO:0007669"/>
    <property type="project" value="InterPro"/>
</dbReference>
<keyword evidence="10" id="KW-0238">DNA-binding</keyword>
<comment type="caution">
    <text evidence="15">The sequence shown here is derived from an EMBL/GenBank/DDBJ whole genome shotgun (WGS) entry which is preliminary data.</text>
</comment>
<dbReference type="Pfam" id="PF13307">
    <property type="entry name" value="Helicase_C_2"/>
    <property type="match status" value="1"/>
</dbReference>
<evidence type="ECO:0000313" key="16">
    <source>
        <dbReference type="Proteomes" id="UP000326939"/>
    </source>
</evidence>
<dbReference type="GO" id="GO:0090657">
    <property type="term" value="P:telomeric loop disassembly"/>
    <property type="evidence" value="ECO:0007669"/>
    <property type="project" value="TreeGrafter"/>
</dbReference>
<dbReference type="GO" id="GO:0045910">
    <property type="term" value="P:negative regulation of DNA recombination"/>
    <property type="evidence" value="ECO:0007669"/>
    <property type="project" value="TreeGrafter"/>
</dbReference>
<dbReference type="GO" id="GO:0005634">
    <property type="term" value="C:nucleus"/>
    <property type="evidence" value="ECO:0007669"/>
    <property type="project" value="TreeGrafter"/>
</dbReference>
<keyword evidence="6" id="KW-0347">Helicase</keyword>
<dbReference type="InterPro" id="IPR057498">
    <property type="entry name" value="Rtel1_ARCH"/>
</dbReference>
<keyword evidence="5" id="KW-0378">Hydrolase</keyword>
<dbReference type="GO" id="GO:0005524">
    <property type="term" value="F:ATP binding"/>
    <property type="evidence" value="ECO:0007669"/>
    <property type="project" value="UniProtKB-KW"/>
</dbReference>
<dbReference type="InterPro" id="IPR006555">
    <property type="entry name" value="ATP-dep_Helicase_C"/>
</dbReference>
<keyword evidence="2" id="KW-0479">Metal-binding</keyword>
<dbReference type="GO" id="GO:0070182">
    <property type="term" value="F:DNA polymerase binding"/>
    <property type="evidence" value="ECO:0007669"/>
    <property type="project" value="TreeGrafter"/>
</dbReference>
<dbReference type="CDD" id="cd17970">
    <property type="entry name" value="DEAHc_FancJ"/>
    <property type="match status" value="1"/>
</dbReference>
<organism evidence="15 16">
    <name type="scientific">Salix brachista</name>
    <dbReference type="NCBI Taxonomy" id="2182728"/>
    <lineage>
        <taxon>Eukaryota</taxon>
        <taxon>Viridiplantae</taxon>
        <taxon>Streptophyta</taxon>
        <taxon>Embryophyta</taxon>
        <taxon>Tracheophyta</taxon>
        <taxon>Spermatophyta</taxon>
        <taxon>Magnoliopsida</taxon>
        <taxon>eudicotyledons</taxon>
        <taxon>Gunneridae</taxon>
        <taxon>Pentapetalae</taxon>
        <taxon>rosids</taxon>
        <taxon>fabids</taxon>
        <taxon>Malpighiales</taxon>
        <taxon>Salicaceae</taxon>
        <taxon>Saliceae</taxon>
        <taxon>Salix</taxon>
    </lineage>
</organism>
<dbReference type="PROSITE" id="PS51193">
    <property type="entry name" value="HELICASE_ATP_BIND_2"/>
    <property type="match status" value="1"/>
</dbReference>
<dbReference type="PROSITE" id="PS51192">
    <property type="entry name" value="HELICASE_ATP_BIND_1"/>
    <property type="match status" value="1"/>
</dbReference>
<evidence type="ECO:0000256" key="11">
    <source>
        <dbReference type="ARBA" id="ARBA00023204"/>
    </source>
</evidence>